<feature type="region of interest" description="Disordered" evidence="1">
    <location>
        <begin position="166"/>
        <end position="250"/>
    </location>
</feature>
<protein>
    <submittedName>
        <fullName evidence="2">Uncharacterized protein</fullName>
    </submittedName>
</protein>
<feature type="compositionally biased region" description="Basic and acidic residues" evidence="1">
    <location>
        <begin position="328"/>
        <end position="339"/>
    </location>
</feature>
<name>A0A8I6RHI8_CIMLE</name>
<organism evidence="2 3">
    <name type="scientific">Cimex lectularius</name>
    <name type="common">Bed bug</name>
    <name type="synonym">Acanthia lectularia</name>
    <dbReference type="NCBI Taxonomy" id="79782"/>
    <lineage>
        <taxon>Eukaryota</taxon>
        <taxon>Metazoa</taxon>
        <taxon>Ecdysozoa</taxon>
        <taxon>Arthropoda</taxon>
        <taxon>Hexapoda</taxon>
        <taxon>Insecta</taxon>
        <taxon>Pterygota</taxon>
        <taxon>Neoptera</taxon>
        <taxon>Paraneoptera</taxon>
        <taxon>Hemiptera</taxon>
        <taxon>Heteroptera</taxon>
        <taxon>Panheteroptera</taxon>
        <taxon>Cimicomorpha</taxon>
        <taxon>Cimicidae</taxon>
        <taxon>Cimex</taxon>
    </lineage>
</organism>
<feature type="compositionally biased region" description="Basic residues" evidence="1">
    <location>
        <begin position="55"/>
        <end position="67"/>
    </location>
</feature>
<evidence type="ECO:0000313" key="2">
    <source>
        <dbReference type="EnsemblMetazoa" id="XP_014245273.1"/>
    </source>
</evidence>
<accession>A0A8I6RHI8</accession>
<feature type="compositionally biased region" description="Basic and acidic residues" evidence="1">
    <location>
        <begin position="185"/>
        <end position="202"/>
    </location>
</feature>
<feature type="compositionally biased region" description="Basic and acidic residues" evidence="1">
    <location>
        <begin position="295"/>
        <end position="304"/>
    </location>
</feature>
<feature type="compositionally biased region" description="Basic and acidic residues" evidence="1">
    <location>
        <begin position="38"/>
        <end position="51"/>
    </location>
</feature>
<feature type="compositionally biased region" description="Basic and acidic residues" evidence="1">
    <location>
        <begin position="101"/>
        <end position="121"/>
    </location>
</feature>
<feature type="compositionally biased region" description="Basic residues" evidence="1">
    <location>
        <begin position="359"/>
        <end position="373"/>
    </location>
</feature>
<dbReference type="GeneID" id="106664250"/>
<evidence type="ECO:0000256" key="1">
    <source>
        <dbReference type="SAM" id="MobiDB-lite"/>
    </source>
</evidence>
<dbReference type="KEGG" id="clec:106664250"/>
<feature type="region of interest" description="Disordered" evidence="1">
    <location>
        <begin position="279"/>
        <end position="373"/>
    </location>
</feature>
<feature type="compositionally biased region" description="Polar residues" evidence="1">
    <location>
        <begin position="348"/>
        <end position="358"/>
    </location>
</feature>
<evidence type="ECO:0000313" key="3">
    <source>
        <dbReference type="Proteomes" id="UP000494040"/>
    </source>
</evidence>
<feature type="region of interest" description="Disordered" evidence="1">
    <location>
        <begin position="38"/>
        <end position="149"/>
    </location>
</feature>
<reference evidence="2" key="1">
    <citation type="submission" date="2022-01" db="UniProtKB">
        <authorList>
            <consortium name="EnsemblMetazoa"/>
        </authorList>
    </citation>
    <scope>IDENTIFICATION</scope>
</reference>
<sequence length="373" mass="43209">MTMEYMRPQEWYPGGSLARRVSSDEYYTGLESDQVQYEEKGSLVKGHKDMGMRPSRQKKTTGRKQIRRPQVIQPPVEDRKKETLPVIGHRTMGSHPKRKVKKEEKKRIERVVEIKPSEPTEKPPVSNKGNKDFASHLRPQPKKREVPVIRPKPIIVEQVKEEVKPVIGHKDMGVHPSRQRPKRPVVREKKVPPIPPPEKKESFPVVGHKTMSSHRKPSKVEFKHPDRPKVVPKPEIIKEPTPAPIGHRLMHVEEPEIITSTNPPVENRMSYPSHYDHLAKNAKGDGNSMKLSLNEQKREIKESRSALFQPYKAKRHSDAISKPTNRVVRPETKLADELQQHQIKQHKSALNQSLNKNHNQSKNRRNKHIQFKH</sequence>
<dbReference type="EnsemblMetazoa" id="XM_014389787.1">
    <property type="protein sequence ID" value="XP_014245273.1"/>
    <property type="gene ID" value="LOC106664250"/>
</dbReference>
<dbReference type="AlphaFoldDB" id="A0A8I6RHI8"/>
<dbReference type="RefSeq" id="XP_014245273.1">
    <property type="nucleotide sequence ID" value="XM_014389787.1"/>
</dbReference>
<feature type="compositionally biased region" description="Basic and acidic residues" evidence="1">
    <location>
        <begin position="218"/>
        <end position="229"/>
    </location>
</feature>
<proteinExistence type="predicted"/>
<dbReference type="Proteomes" id="UP000494040">
    <property type="component" value="Unassembled WGS sequence"/>
</dbReference>
<keyword evidence="3" id="KW-1185">Reference proteome</keyword>